<proteinExistence type="predicted"/>
<dbReference type="EMBL" id="CM023470">
    <property type="protein sequence ID" value="KAH7977914.1"/>
    <property type="molecule type" value="Genomic_DNA"/>
</dbReference>
<accession>A0ACB8DTQ2</accession>
<protein>
    <submittedName>
        <fullName evidence="1">Uncharacterized protein</fullName>
    </submittedName>
</protein>
<name>A0ACB8DTQ2_DERSI</name>
<comment type="caution">
    <text evidence="1">The sequence shown here is derived from an EMBL/GenBank/DDBJ whole genome shotgun (WGS) entry which is preliminary data.</text>
</comment>
<dbReference type="Proteomes" id="UP000821865">
    <property type="component" value="Chromosome 1"/>
</dbReference>
<organism evidence="1 2">
    <name type="scientific">Dermacentor silvarum</name>
    <name type="common">Tick</name>
    <dbReference type="NCBI Taxonomy" id="543639"/>
    <lineage>
        <taxon>Eukaryota</taxon>
        <taxon>Metazoa</taxon>
        <taxon>Ecdysozoa</taxon>
        <taxon>Arthropoda</taxon>
        <taxon>Chelicerata</taxon>
        <taxon>Arachnida</taxon>
        <taxon>Acari</taxon>
        <taxon>Parasitiformes</taxon>
        <taxon>Ixodida</taxon>
        <taxon>Ixodoidea</taxon>
        <taxon>Ixodidae</taxon>
        <taxon>Rhipicephalinae</taxon>
        <taxon>Dermacentor</taxon>
    </lineage>
</organism>
<sequence length="352" mass="38164">MFGAALVCVALAFGFSCSIILGAIGSTASVELTLLLASALDAGKFFVRGSMVDCGLPVPFTECLLGFCLCLYSAPRCAAHVNSTRNYASGLVSRALSLSPSVPACTRATSDSSPLSTCPRCTTSLTASCFRHPDPGRTPTKWLMMNDSIRILSNAETASISLDFVKNGQTPYLRRGKRPLLYPDFMEKGSHKTTHRPLGVLYRTCRSLEAAVGRLGHRHVNSGRCRALTLPGWEDYRESAFQALEEFDKLNMEDLVEKMTKFLTETTRNIFYNEASDANNSEPDICEDPGVGTLVVSFLRWCLEQHQPPREIFRVDTCAGGGYKCPQVTDGSVAGLQFVAGVTGPVPHLSGL</sequence>
<keyword evidence="2" id="KW-1185">Reference proteome</keyword>
<reference evidence="1" key="1">
    <citation type="submission" date="2020-05" db="EMBL/GenBank/DDBJ databases">
        <title>Large-scale comparative analyses of tick genomes elucidate their genetic diversity and vector capacities.</title>
        <authorList>
            <person name="Jia N."/>
            <person name="Wang J."/>
            <person name="Shi W."/>
            <person name="Du L."/>
            <person name="Sun Y."/>
            <person name="Zhan W."/>
            <person name="Jiang J."/>
            <person name="Wang Q."/>
            <person name="Zhang B."/>
            <person name="Ji P."/>
            <person name="Sakyi L.B."/>
            <person name="Cui X."/>
            <person name="Yuan T."/>
            <person name="Jiang B."/>
            <person name="Yang W."/>
            <person name="Lam T.T.-Y."/>
            <person name="Chang Q."/>
            <person name="Ding S."/>
            <person name="Wang X."/>
            <person name="Zhu J."/>
            <person name="Ruan X."/>
            <person name="Zhao L."/>
            <person name="Wei J."/>
            <person name="Que T."/>
            <person name="Du C."/>
            <person name="Cheng J."/>
            <person name="Dai P."/>
            <person name="Han X."/>
            <person name="Huang E."/>
            <person name="Gao Y."/>
            <person name="Liu J."/>
            <person name="Shao H."/>
            <person name="Ye R."/>
            <person name="Li L."/>
            <person name="Wei W."/>
            <person name="Wang X."/>
            <person name="Wang C."/>
            <person name="Yang T."/>
            <person name="Huo Q."/>
            <person name="Li W."/>
            <person name="Guo W."/>
            <person name="Chen H."/>
            <person name="Zhou L."/>
            <person name="Ni X."/>
            <person name="Tian J."/>
            <person name="Zhou Y."/>
            <person name="Sheng Y."/>
            <person name="Liu T."/>
            <person name="Pan Y."/>
            <person name="Xia L."/>
            <person name="Li J."/>
            <person name="Zhao F."/>
            <person name="Cao W."/>
        </authorList>
    </citation>
    <scope>NUCLEOTIDE SEQUENCE</scope>
    <source>
        <strain evidence="1">Dsil-2018</strain>
    </source>
</reference>
<evidence type="ECO:0000313" key="2">
    <source>
        <dbReference type="Proteomes" id="UP000821865"/>
    </source>
</evidence>
<evidence type="ECO:0000313" key="1">
    <source>
        <dbReference type="EMBL" id="KAH7977914.1"/>
    </source>
</evidence>
<gene>
    <name evidence="1" type="ORF">HPB49_003941</name>
</gene>